<dbReference type="AlphaFoldDB" id="A0A9I9E1M7"/>
<evidence type="ECO:0000313" key="1">
    <source>
        <dbReference type="EnsemblPlants" id="MELO3C027504.2.1"/>
    </source>
</evidence>
<name>A0A9I9E1M7_CUCME</name>
<protein>
    <submittedName>
        <fullName evidence="1">Uncharacterized protein</fullName>
    </submittedName>
</protein>
<sequence>RQATTPSPISLCGRASQVPNFARSLWHSIQQSLWRSDSDGLHSFNFR</sequence>
<dbReference type="EnsemblPlants" id="MELO3C027504.2.1">
    <property type="protein sequence ID" value="MELO3C027504.2.1"/>
    <property type="gene ID" value="MELO3C027504.2"/>
</dbReference>
<reference evidence="1" key="1">
    <citation type="submission" date="2023-03" db="UniProtKB">
        <authorList>
            <consortium name="EnsemblPlants"/>
        </authorList>
    </citation>
    <scope>IDENTIFICATION</scope>
</reference>
<organism evidence="1">
    <name type="scientific">Cucumis melo</name>
    <name type="common">Muskmelon</name>
    <dbReference type="NCBI Taxonomy" id="3656"/>
    <lineage>
        <taxon>Eukaryota</taxon>
        <taxon>Viridiplantae</taxon>
        <taxon>Streptophyta</taxon>
        <taxon>Embryophyta</taxon>
        <taxon>Tracheophyta</taxon>
        <taxon>Spermatophyta</taxon>
        <taxon>Magnoliopsida</taxon>
        <taxon>eudicotyledons</taxon>
        <taxon>Gunneridae</taxon>
        <taxon>Pentapetalae</taxon>
        <taxon>rosids</taxon>
        <taxon>fabids</taxon>
        <taxon>Cucurbitales</taxon>
        <taxon>Cucurbitaceae</taxon>
        <taxon>Benincaseae</taxon>
        <taxon>Cucumis</taxon>
    </lineage>
</organism>
<dbReference type="Gramene" id="MELO3C027504.2.1">
    <property type="protein sequence ID" value="MELO3C027504.2.1"/>
    <property type="gene ID" value="MELO3C027504.2"/>
</dbReference>
<accession>A0A9I9E1M7</accession>
<proteinExistence type="predicted"/>